<accession>A0ACC3SG92</accession>
<organism evidence="1 2">
    <name type="scientific">Zalaria obscura</name>
    <dbReference type="NCBI Taxonomy" id="2024903"/>
    <lineage>
        <taxon>Eukaryota</taxon>
        <taxon>Fungi</taxon>
        <taxon>Dikarya</taxon>
        <taxon>Ascomycota</taxon>
        <taxon>Pezizomycotina</taxon>
        <taxon>Dothideomycetes</taxon>
        <taxon>Dothideomycetidae</taxon>
        <taxon>Dothideales</taxon>
        <taxon>Zalariaceae</taxon>
        <taxon>Zalaria</taxon>
    </lineage>
</organism>
<gene>
    <name evidence="1" type="ORF">M8818_003213</name>
</gene>
<proteinExistence type="predicted"/>
<name>A0ACC3SG92_9PEZI</name>
<protein>
    <submittedName>
        <fullName evidence="1">Uncharacterized protein</fullName>
    </submittedName>
</protein>
<dbReference type="EMBL" id="JAMKPW020000013">
    <property type="protein sequence ID" value="KAK8211558.1"/>
    <property type="molecule type" value="Genomic_DNA"/>
</dbReference>
<evidence type="ECO:0000313" key="2">
    <source>
        <dbReference type="Proteomes" id="UP001320706"/>
    </source>
</evidence>
<keyword evidence="2" id="KW-1185">Reference proteome</keyword>
<evidence type="ECO:0000313" key="1">
    <source>
        <dbReference type="EMBL" id="KAK8211558.1"/>
    </source>
</evidence>
<dbReference type="Proteomes" id="UP001320706">
    <property type="component" value="Unassembled WGS sequence"/>
</dbReference>
<sequence length="684" mass="75802">MASSSVGSDVFALLALLFISVLVLLLLRYYLPLRSTPAYLLVPVFLALALPASIIILVPIDLASSSGTDTEGQRGIWLPDRVMLVSWRIAYWLTFVLTWVILPLLGEYSDSGYREPKDRFIYSLRSNGRYQLMVLGTGIAGAIYFFLQNGFHTDSFKGLVMALAYTWGLILAIYLMGHGLVALPRRLFRNASVSGRLRRLQTQAPKVHDKMEEAVDELDQIEAQVLQLRQRKSGISKEMQEWVEELAEVSSAPESRPTTGLARTPGQGIPAVVTERYLADIGRKLKRARHKKARFINEWDHLVQAASDLQTILDSANSQRLDFGRARPGTSPLSNLTLLTPYMRYHVYTHLLPFLRLALGTLLSLASIALIWSEAIHPMAPKLSLVGLTVVHHPSSSRGEIGFAGQVIAALWLTYMCTAALYAVSEVRVWGNRALVKRQTYAESACWYALQVAKLTVPLSFNFITMMPRTVFMGTSFYKFLGKLIDLTPLGSGFSEYFPIFILLPVCATLFGLYGKVRNVVGFGVLEDDSEDNDTGFGTGGWREGRALIERELQNDSAHVGLASNVRGSAARALQPDGAGTVTPPQAQARSSRAAFLPSAQTQGNRGRTSTEQEDEDQGDRYFFQDLGQRVRNTLETTDRPAWLRELGDNIKTPKWMGGGGEGRGTSAFGRWFGGRPEDGRVRL</sequence>
<comment type="caution">
    <text evidence="1">The sequence shown here is derived from an EMBL/GenBank/DDBJ whole genome shotgun (WGS) entry which is preliminary data.</text>
</comment>
<reference evidence="1" key="1">
    <citation type="submission" date="2024-02" db="EMBL/GenBank/DDBJ databases">
        <title>Metagenome Assembled Genome of Zalaria obscura JY119.</title>
        <authorList>
            <person name="Vighnesh L."/>
            <person name="Jagadeeshwari U."/>
            <person name="Venkata Ramana C."/>
            <person name="Sasikala C."/>
        </authorList>
    </citation>
    <scope>NUCLEOTIDE SEQUENCE</scope>
    <source>
        <strain evidence="1">JY119</strain>
    </source>
</reference>